<dbReference type="RefSeq" id="WP_408089045.1">
    <property type="nucleotide sequence ID" value="NZ_JBELPY010000003.1"/>
</dbReference>
<evidence type="ECO:0000256" key="1">
    <source>
        <dbReference type="ARBA" id="ARBA00022729"/>
    </source>
</evidence>
<feature type="domain" description="Secretion system C-terminal sorting" evidence="2">
    <location>
        <begin position="189"/>
        <end position="253"/>
    </location>
</feature>
<dbReference type="Proteomes" id="UP001629058">
    <property type="component" value="Unassembled WGS sequence"/>
</dbReference>
<dbReference type="NCBIfam" id="TIGR04183">
    <property type="entry name" value="Por_Secre_tail"/>
    <property type="match status" value="1"/>
</dbReference>
<dbReference type="Pfam" id="PF18962">
    <property type="entry name" value="Por_Secre_tail"/>
    <property type="match status" value="1"/>
</dbReference>
<dbReference type="EMBL" id="JBELPY010000003">
    <property type="protein sequence ID" value="MFL9833822.1"/>
    <property type="molecule type" value="Genomic_DNA"/>
</dbReference>
<dbReference type="InterPro" id="IPR026444">
    <property type="entry name" value="Secre_tail"/>
</dbReference>
<comment type="caution">
    <text evidence="3">The sequence shown here is derived from an EMBL/GenBank/DDBJ whole genome shotgun (WGS) entry which is preliminary data.</text>
</comment>
<gene>
    <name evidence="3" type="ORF">ABS765_07235</name>
</gene>
<keyword evidence="1" id="KW-0732">Signal</keyword>
<sequence>MRKIYSLAFSVFTIFGYSQIQSEDFEATTLPTGWTMNIITGTVGWEFGLNEYGGYTPFATNGAIFNDDFYEEANNEADLISPAVDVTSYGTLNLSFDYSLEDFSGSGDFIVSVWNGTSWVQVFSQTNDMLFESKSIDVTAYKNAAFRVKFKYLDVDWGWGAGVDAYRLTGTTLGVNDNNLVDKKYKIGPNPVKNILTFHSEQKVSNIKLYDMGGRSVSYKNNNNNSIDLSDLKPGIYFVTYEINKTIYKDKIIKD</sequence>
<name>A0ABW8Y225_9FLAO</name>
<evidence type="ECO:0000259" key="2">
    <source>
        <dbReference type="Pfam" id="PF18962"/>
    </source>
</evidence>
<keyword evidence="4" id="KW-1185">Reference proteome</keyword>
<reference evidence="3 4" key="1">
    <citation type="submission" date="2024-06" db="EMBL/GenBank/DDBJ databases">
        <authorList>
            <person name="Kaempfer P."/>
            <person name="Viver T."/>
        </authorList>
    </citation>
    <scope>NUCLEOTIDE SEQUENCE [LARGE SCALE GENOMIC DNA]</scope>
    <source>
        <strain evidence="3 4">ST-37</strain>
    </source>
</reference>
<proteinExistence type="predicted"/>
<evidence type="ECO:0000313" key="4">
    <source>
        <dbReference type="Proteomes" id="UP001629058"/>
    </source>
</evidence>
<organism evidence="3 4">
    <name type="scientific">Chryseobacterium terrae</name>
    <dbReference type="NCBI Taxonomy" id="3163299"/>
    <lineage>
        <taxon>Bacteria</taxon>
        <taxon>Pseudomonadati</taxon>
        <taxon>Bacteroidota</taxon>
        <taxon>Flavobacteriia</taxon>
        <taxon>Flavobacteriales</taxon>
        <taxon>Weeksellaceae</taxon>
        <taxon>Chryseobacterium group</taxon>
        <taxon>Chryseobacterium</taxon>
    </lineage>
</organism>
<evidence type="ECO:0000313" key="3">
    <source>
        <dbReference type="EMBL" id="MFL9833822.1"/>
    </source>
</evidence>
<protein>
    <submittedName>
        <fullName evidence="3">T9SS type A sorting domain-containing protein</fullName>
    </submittedName>
</protein>
<accession>A0ABW8Y225</accession>